<keyword evidence="2" id="KW-1185">Reference proteome</keyword>
<dbReference type="KEGG" id="peu:105128649"/>
<evidence type="ECO:0000313" key="3">
    <source>
        <dbReference type="RefSeq" id="XP_011028713.1"/>
    </source>
</evidence>
<dbReference type="RefSeq" id="XP_011028713.1">
    <property type="nucleotide sequence ID" value="XM_011030411.1"/>
</dbReference>
<protein>
    <submittedName>
        <fullName evidence="3">(-)-isopiperitenol/(-)-carveol dehydrogenase, mitochondrial-like</fullName>
    </submittedName>
</protein>
<dbReference type="PRINTS" id="PR00081">
    <property type="entry name" value="GDHRDH"/>
</dbReference>
<dbReference type="PRINTS" id="PR00080">
    <property type="entry name" value="SDRFAMILY"/>
</dbReference>
<dbReference type="Gene3D" id="3.40.50.720">
    <property type="entry name" value="NAD(P)-binding Rossmann-like Domain"/>
    <property type="match status" value="1"/>
</dbReference>
<dbReference type="AlphaFoldDB" id="A0AAJ6UF34"/>
<reference evidence="3" key="1">
    <citation type="submission" date="2025-08" db="UniProtKB">
        <authorList>
            <consortium name="RefSeq"/>
        </authorList>
    </citation>
    <scope>IDENTIFICATION</scope>
</reference>
<proteinExistence type="inferred from homology"/>
<comment type="similarity">
    <text evidence="1">Belongs to the short-chain dehydrogenases/reductases (SDR) family.</text>
</comment>
<evidence type="ECO:0000313" key="2">
    <source>
        <dbReference type="Proteomes" id="UP000694918"/>
    </source>
</evidence>
<dbReference type="SUPFAM" id="SSF51735">
    <property type="entry name" value="NAD(P)-binding Rossmann-fold domains"/>
    <property type="match status" value="1"/>
</dbReference>
<dbReference type="PANTHER" id="PTHR42820">
    <property type="entry name" value="SHORT-CHAIN DEHYDROGENASE REDUCTASE"/>
    <property type="match status" value="1"/>
</dbReference>
<dbReference type="PANTHER" id="PTHR42820:SF21">
    <property type="entry name" value="SHORT-CHAIN DEHYDROGENASE REDUCTASE 3B-LIKE"/>
    <property type="match status" value="1"/>
</dbReference>
<evidence type="ECO:0000256" key="1">
    <source>
        <dbReference type="ARBA" id="ARBA00006484"/>
    </source>
</evidence>
<name>A0AAJ6UF34_POPEU</name>
<dbReference type="Proteomes" id="UP000694918">
    <property type="component" value="Unplaced"/>
</dbReference>
<dbReference type="FunFam" id="3.40.50.720:FF:000084">
    <property type="entry name" value="Short-chain dehydrogenase reductase"/>
    <property type="match status" value="1"/>
</dbReference>
<sequence>MEPSSLKQIHTNCCFLISFVWHIYIHSMAETPSKPSDNNKLAGKVAIITGGASGIGEATARLFAEHGALIVVIADIQDELGHQVASSIGRHRCSYKHCDVTDEEQVKSLVEWTVKNFGRLDIMFSNAGILGNSDQTILNLDLSGFDRLFAINARGMATCVKHAARVMVEQRLRGSIVCTASVAASSGGRRRTDYHMSKHAVLGLVRSASMQLGVHGIRVNCVSPYGVVTPMTLHAHRKGVEELENMYEPNMSLKGAALTAKHVADAVLFLACNDSEMVTGHDLLVDGGYRIQ</sequence>
<dbReference type="InterPro" id="IPR036291">
    <property type="entry name" value="NAD(P)-bd_dom_sf"/>
</dbReference>
<organism evidence="2 3">
    <name type="scientific">Populus euphratica</name>
    <name type="common">Euphrates poplar</name>
    <dbReference type="NCBI Taxonomy" id="75702"/>
    <lineage>
        <taxon>Eukaryota</taxon>
        <taxon>Viridiplantae</taxon>
        <taxon>Streptophyta</taxon>
        <taxon>Embryophyta</taxon>
        <taxon>Tracheophyta</taxon>
        <taxon>Spermatophyta</taxon>
        <taxon>Magnoliopsida</taxon>
        <taxon>eudicotyledons</taxon>
        <taxon>Gunneridae</taxon>
        <taxon>Pentapetalae</taxon>
        <taxon>rosids</taxon>
        <taxon>fabids</taxon>
        <taxon>Malpighiales</taxon>
        <taxon>Salicaceae</taxon>
        <taxon>Saliceae</taxon>
        <taxon>Populus</taxon>
    </lineage>
</organism>
<dbReference type="InterPro" id="IPR002347">
    <property type="entry name" value="SDR_fam"/>
</dbReference>
<gene>
    <name evidence="3" type="primary">LOC105128649</name>
</gene>
<dbReference type="GeneID" id="105128649"/>
<dbReference type="Pfam" id="PF13561">
    <property type="entry name" value="adh_short_C2"/>
    <property type="match status" value="1"/>
</dbReference>
<accession>A0AAJ6UF34</accession>